<accession>A0ACB5U3U0</accession>
<organism evidence="1 2">
    <name type="scientific">Candida boidinii</name>
    <name type="common">Yeast</name>
    <dbReference type="NCBI Taxonomy" id="5477"/>
    <lineage>
        <taxon>Eukaryota</taxon>
        <taxon>Fungi</taxon>
        <taxon>Dikarya</taxon>
        <taxon>Ascomycota</taxon>
        <taxon>Saccharomycotina</taxon>
        <taxon>Pichiomycetes</taxon>
        <taxon>Pichiales</taxon>
        <taxon>Pichiaceae</taxon>
        <taxon>Ogataea</taxon>
        <taxon>Ogataea/Candida clade</taxon>
    </lineage>
</organism>
<protein>
    <submittedName>
        <fullName evidence="1">Unnamed protein product</fullName>
    </submittedName>
</protein>
<evidence type="ECO:0000313" key="1">
    <source>
        <dbReference type="EMBL" id="GMF01379.1"/>
    </source>
</evidence>
<name>A0ACB5U3U0_CANBO</name>
<sequence>MADRSIDGSVLNTGPPTSENFELWIRMATDNKINSSNSWNFALIDYFHDLSLLRDGDSINFQKASTTLDGCVKIYASRIDSAASETGRLLSGLSSSKFNHNDEHENEDGENEDEDEEGEEGDSKSKEAKNKKRKRKNFSLILFSKKHYLILMKVELRVF</sequence>
<reference evidence="1" key="1">
    <citation type="submission" date="2023-04" db="EMBL/GenBank/DDBJ databases">
        <title>Candida boidinii NBRC 1967.</title>
        <authorList>
            <person name="Ichikawa N."/>
            <person name="Sato H."/>
            <person name="Tonouchi N."/>
        </authorList>
    </citation>
    <scope>NUCLEOTIDE SEQUENCE</scope>
    <source>
        <strain evidence="1">NBRC 1967</strain>
    </source>
</reference>
<dbReference type="EMBL" id="BSXV01004882">
    <property type="protein sequence ID" value="GMF01379.1"/>
    <property type="molecule type" value="Genomic_DNA"/>
</dbReference>
<keyword evidence="2" id="KW-1185">Reference proteome</keyword>
<evidence type="ECO:0000313" key="2">
    <source>
        <dbReference type="Proteomes" id="UP001165101"/>
    </source>
</evidence>
<comment type="caution">
    <text evidence="1">The sequence shown here is derived from an EMBL/GenBank/DDBJ whole genome shotgun (WGS) entry which is preliminary data.</text>
</comment>
<gene>
    <name evidence="1" type="ORF">Cboi01_000583200</name>
</gene>
<proteinExistence type="predicted"/>
<dbReference type="Proteomes" id="UP001165101">
    <property type="component" value="Unassembled WGS sequence"/>
</dbReference>